<sequence length="371" mass="39637">MGLNEGTAGMTMTDAGAEVSSAADGADAALGILRQGCAIPAHPLALDGTGAFDPRHQRALTRYYLDAGARGLAVGVHSTEFAIREAGLFGPVLELAAETVADWARDTTVLIAGACGPTAQAVAEAERAAELGYHAVLLNPGGLDGADEDAILDRTRAVAEVLPVMGFYLQQSVGGRYLSPEFWTKMALIPEVVAIKVAPFDRYQTLDVARGVYQAGRAEDLALYTGNDDNIVVDLLTSFDFGHDEDRVRIDVRGGLLGQWGVWATEAVRMVELARQARAGDLALYPELLALSGRMTDANSAIFDARNSFRGCIAGIKQVLLEQGLLTSARCLDPAEVLSAGQLAEIHRVREDHPQLADDEFVRAHLDRWLA</sequence>
<dbReference type="PANTHER" id="PTHR12128:SF51">
    <property type="entry name" value="BLL4205 PROTEIN"/>
    <property type="match status" value="1"/>
</dbReference>
<proteinExistence type="predicted"/>
<dbReference type="InterPro" id="IPR013785">
    <property type="entry name" value="Aldolase_TIM"/>
</dbReference>
<gene>
    <name evidence="2" type="ORF">EV186_105196</name>
</gene>
<protein>
    <submittedName>
        <fullName evidence="2">Dihydrodipicolinate synthase/N-acetylneuraminate lyase</fullName>
    </submittedName>
</protein>
<dbReference type="SMART" id="SM01130">
    <property type="entry name" value="DHDPS"/>
    <property type="match status" value="1"/>
</dbReference>
<name>A0A4R6S6M1_LABRH</name>
<organism evidence="2 3">
    <name type="scientific">Labedaea rhizosphaerae</name>
    <dbReference type="NCBI Taxonomy" id="598644"/>
    <lineage>
        <taxon>Bacteria</taxon>
        <taxon>Bacillati</taxon>
        <taxon>Actinomycetota</taxon>
        <taxon>Actinomycetes</taxon>
        <taxon>Pseudonocardiales</taxon>
        <taxon>Pseudonocardiaceae</taxon>
        <taxon>Labedaea</taxon>
    </lineage>
</organism>
<dbReference type="InterPro" id="IPR002220">
    <property type="entry name" value="DapA-like"/>
</dbReference>
<evidence type="ECO:0000256" key="1">
    <source>
        <dbReference type="ARBA" id="ARBA00023239"/>
    </source>
</evidence>
<keyword evidence="1 2" id="KW-0456">Lyase</keyword>
<dbReference type="SUPFAM" id="SSF51569">
    <property type="entry name" value="Aldolase"/>
    <property type="match status" value="1"/>
</dbReference>
<dbReference type="GO" id="GO:0008840">
    <property type="term" value="F:4-hydroxy-tetrahydrodipicolinate synthase activity"/>
    <property type="evidence" value="ECO:0007669"/>
    <property type="project" value="TreeGrafter"/>
</dbReference>
<comment type="caution">
    <text evidence="2">The sequence shown here is derived from an EMBL/GenBank/DDBJ whole genome shotgun (WGS) entry which is preliminary data.</text>
</comment>
<accession>A0A4R6S6M1</accession>
<keyword evidence="3" id="KW-1185">Reference proteome</keyword>
<evidence type="ECO:0000313" key="3">
    <source>
        <dbReference type="Proteomes" id="UP000295444"/>
    </source>
</evidence>
<dbReference type="AlphaFoldDB" id="A0A4R6S6M1"/>
<dbReference type="EMBL" id="SNXZ01000005">
    <property type="protein sequence ID" value="TDP94964.1"/>
    <property type="molecule type" value="Genomic_DNA"/>
</dbReference>
<dbReference type="PANTHER" id="PTHR12128">
    <property type="entry name" value="DIHYDRODIPICOLINATE SYNTHASE"/>
    <property type="match status" value="1"/>
</dbReference>
<dbReference type="Gene3D" id="3.20.20.70">
    <property type="entry name" value="Aldolase class I"/>
    <property type="match status" value="1"/>
</dbReference>
<dbReference type="Pfam" id="PF00701">
    <property type="entry name" value="DHDPS"/>
    <property type="match status" value="1"/>
</dbReference>
<evidence type="ECO:0000313" key="2">
    <source>
        <dbReference type="EMBL" id="TDP94964.1"/>
    </source>
</evidence>
<reference evidence="2 3" key="1">
    <citation type="submission" date="2019-03" db="EMBL/GenBank/DDBJ databases">
        <title>Genomic Encyclopedia of Type Strains, Phase IV (KMG-IV): sequencing the most valuable type-strain genomes for metagenomic binning, comparative biology and taxonomic classification.</title>
        <authorList>
            <person name="Goeker M."/>
        </authorList>
    </citation>
    <scope>NUCLEOTIDE SEQUENCE [LARGE SCALE GENOMIC DNA]</scope>
    <source>
        <strain evidence="2 3">DSM 45361</strain>
    </source>
</reference>
<dbReference type="Proteomes" id="UP000295444">
    <property type="component" value="Unassembled WGS sequence"/>
</dbReference>